<name>A0A6J5LVK8_9CAUD</name>
<organism evidence="2">
    <name type="scientific">uncultured Caudovirales phage</name>
    <dbReference type="NCBI Taxonomy" id="2100421"/>
    <lineage>
        <taxon>Viruses</taxon>
        <taxon>Duplodnaviria</taxon>
        <taxon>Heunggongvirae</taxon>
        <taxon>Uroviricota</taxon>
        <taxon>Caudoviricetes</taxon>
        <taxon>Peduoviridae</taxon>
        <taxon>Maltschvirus</taxon>
        <taxon>Maltschvirus maltsch</taxon>
    </lineage>
</organism>
<dbReference type="EMBL" id="LR796341">
    <property type="protein sequence ID" value="CAB4137832.1"/>
    <property type="molecule type" value="Genomic_DNA"/>
</dbReference>
<accession>A0A6J5LVK8</accession>
<feature type="region of interest" description="Disordered" evidence="1">
    <location>
        <begin position="25"/>
        <end position="80"/>
    </location>
</feature>
<evidence type="ECO:0000313" key="2">
    <source>
        <dbReference type="EMBL" id="CAB4137832.1"/>
    </source>
</evidence>
<feature type="compositionally biased region" description="Basic and acidic residues" evidence="1">
    <location>
        <begin position="25"/>
        <end position="42"/>
    </location>
</feature>
<sequence>MRAEEFITEDLRKWFKEKWVRFGPDGKIRGDCARGSSKEGKPKCLPQSKAHALGKKGRASAAAKKRREDPNPERRGAAKNVATKVKEQQLDELQFLGSECTKDCSGHRAGYNWSKARGGVDGMSPWSPSFNKGAALAKAGK</sequence>
<feature type="region of interest" description="Disordered" evidence="1">
    <location>
        <begin position="122"/>
        <end position="141"/>
    </location>
</feature>
<protein>
    <submittedName>
        <fullName evidence="2">Uncharacterized protein</fullName>
    </submittedName>
</protein>
<proteinExistence type="predicted"/>
<reference evidence="2" key="1">
    <citation type="submission" date="2020-04" db="EMBL/GenBank/DDBJ databases">
        <authorList>
            <person name="Chiriac C."/>
            <person name="Salcher M."/>
            <person name="Ghai R."/>
            <person name="Kavagutti S V."/>
        </authorList>
    </citation>
    <scope>NUCLEOTIDE SEQUENCE</scope>
</reference>
<feature type="compositionally biased region" description="Basic and acidic residues" evidence="1">
    <location>
        <begin position="66"/>
        <end position="76"/>
    </location>
</feature>
<evidence type="ECO:0000256" key="1">
    <source>
        <dbReference type="SAM" id="MobiDB-lite"/>
    </source>
</evidence>
<gene>
    <name evidence="2" type="ORF">UFOVP328_99</name>
</gene>